<dbReference type="InterPro" id="IPR001611">
    <property type="entry name" value="Leu-rich_rpt"/>
</dbReference>
<dbReference type="PANTHER" id="PTHR47988">
    <property type="entry name" value="SOMATIC EMBRYOGENESIS RECEPTOR KINASE 1"/>
    <property type="match status" value="1"/>
</dbReference>
<keyword evidence="3" id="KW-0433">Leucine-rich repeat</keyword>
<dbReference type="SMART" id="SM00237">
    <property type="entry name" value="Calx_beta"/>
    <property type="match status" value="1"/>
</dbReference>
<evidence type="ECO:0000313" key="11">
    <source>
        <dbReference type="Proteomes" id="UP000030428"/>
    </source>
</evidence>
<accession>A0A4E0R122</accession>
<keyword evidence="11" id="KW-1185">Reference proteome</keyword>
<dbReference type="InterPro" id="IPR038081">
    <property type="entry name" value="CalX-like_sf"/>
</dbReference>
<dbReference type="InterPro" id="IPR013783">
    <property type="entry name" value="Ig-like_fold"/>
</dbReference>
<organism evidence="10 11">
    <name type="scientific">Candidatus Thiomargarita nelsonii</name>
    <dbReference type="NCBI Taxonomy" id="1003181"/>
    <lineage>
        <taxon>Bacteria</taxon>
        <taxon>Pseudomonadati</taxon>
        <taxon>Pseudomonadota</taxon>
        <taxon>Gammaproteobacteria</taxon>
        <taxon>Thiotrichales</taxon>
        <taxon>Thiotrichaceae</taxon>
        <taxon>Thiomargarita</taxon>
    </lineage>
</organism>
<dbReference type="Pfam" id="PF13620">
    <property type="entry name" value="CarboxypepD_reg"/>
    <property type="match status" value="1"/>
</dbReference>
<evidence type="ECO:0000256" key="8">
    <source>
        <dbReference type="SAM" id="MobiDB-lite"/>
    </source>
</evidence>
<evidence type="ECO:0000256" key="3">
    <source>
        <dbReference type="ARBA" id="ARBA00022614"/>
    </source>
</evidence>
<dbReference type="InterPro" id="IPR028994">
    <property type="entry name" value="Integrin_alpha_N"/>
</dbReference>
<dbReference type="Pfam" id="PF03160">
    <property type="entry name" value="Calx-beta"/>
    <property type="match status" value="1"/>
</dbReference>
<dbReference type="GO" id="GO:0005886">
    <property type="term" value="C:plasma membrane"/>
    <property type="evidence" value="ECO:0007669"/>
    <property type="project" value="UniProtKB-SubCell"/>
</dbReference>
<dbReference type="Gene3D" id="3.80.10.10">
    <property type="entry name" value="Ribonuclease Inhibitor"/>
    <property type="match status" value="1"/>
</dbReference>
<dbReference type="GO" id="GO:0007154">
    <property type="term" value="P:cell communication"/>
    <property type="evidence" value="ECO:0007669"/>
    <property type="project" value="InterPro"/>
</dbReference>
<dbReference type="Gene3D" id="2.60.40.2030">
    <property type="match status" value="1"/>
</dbReference>
<dbReference type="SUPFAM" id="SSF141072">
    <property type="entry name" value="CalX-like"/>
    <property type="match status" value="1"/>
</dbReference>
<dbReference type="Proteomes" id="UP000030428">
    <property type="component" value="Unassembled WGS sequence"/>
</dbReference>
<proteinExistence type="predicted"/>
<evidence type="ECO:0000256" key="4">
    <source>
        <dbReference type="ARBA" id="ARBA00022729"/>
    </source>
</evidence>
<evidence type="ECO:0000256" key="7">
    <source>
        <dbReference type="ARBA" id="ARBA00023136"/>
    </source>
</evidence>
<dbReference type="Gene3D" id="2.60.40.10">
    <property type="entry name" value="Immunoglobulins"/>
    <property type="match status" value="2"/>
</dbReference>
<dbReference type="InterPro" id="IPR003644">
    <property type="entry name" value="Calx_beta"/>
</dbReference>
<protein>
    <recommendedName>
        <fullName evidence="9">Calx-beta domain-containing protein</fullName>
    </recommendedName>
</protein>
<feature type="region of interest" description="Disordered" evidence="8">
    <location>
        <begin position="1631"/>
        <end position="1671"/>
    </location>
</feature>
<evidence type="ECO:0000313" key="10">
    <source>
        <dbReference type="EMBL" id="TGO02531.1"/>
    </source>
</evidence>
<keyword evidence="5" id="KW-0677">Repeat</keyword>
<dbReference type="Pfam" id="PF00560">
    <property type="entry name" value="LRR_1"/>
    <property type="match status" value="2"/>
</dbReference>
<keyword evidence="6" id="KW-0106">Calcium</keyword>
<comment type="caution">
    <text evidence="10">The sequence shown here is derived from an EMBL/GenBank/DDBJ whole genome shotgun (WGS) entry which is preliminary data.</text>
</comment>
<evidence type="ECO:0000256" key="6">
    <source>
        <dbReference type="ARBA" id="ARBA00022837"/>
    </source>
</evidence>
<keyword evidence="2" id="KW-1003">Cell membrane</keyword>
<dbReference type="EMBL" id="JSZA02000116">
    <property type="protein sequence ID" value="TGO02531.1"/>
    <property type="molecule type" value="Genomic_DNA"/>
</dbReference>
<dbReference type="SUPFAM" id="SSF69318">
    <property type="entry name" value="Integrin alpha N-terminal domain"/>
    <property type="match status" value="1"/>
</dbReference>
<dbReference type="SUPFAM" id="SSF49464">
    <property type="entry name" value="Carboxypeptidase regulatory domain-like"/>
    <property type="match status" value="1"/>
</dbReference>
<dbReference type="Pfam" id="PF07705">
    <property type="entry name" value="CARDB"/>
    <property type="match status" value="2"/>
</dbReference>
<sequence length="1671" mass="182765">MPQCTHAEIPQAEYEALVALFNRTGDYPCSWGGVSCTCTSWAEDPCQGYCEHLHVTQLSSRGNKLSGGEIPSELGNLSSLTTLWLEGNELTGEIPSEIGNLSNLAYLKLHNNQLCGKIPSELMNLTKLLELALSDNNLINTDTEYDADFITWLDQHQHFLYTWRNQISPSYCPSLIQLSASNYNINEGDNSATITVTRIESNDGAISINYATTDGTATAPDDYTQTSGTINWADGDDTDKSITIDIIDDSDLESDETFIVSLDNPTGGAELGEPNIATVTIKGSVLDENLSGIVYNQTGETLSGVTIEIDGQTQTTDELGAYSFSELAPDEYLITASKENYVSITELVNIPSSTSVEKNFVLYPDGEIQVLSITSKYPENVHYLEGISHEVTYTANIHWGGLTPKTVRFITPQGEYDVSTTESTVSKTFNMGTEFGVGKKLKVKAISDEDIESEEKEAAFVIMSKPVIGKIPTMSFSRFDLGDTFSYKAPDLEFNTAFFNEGFGAGAVPEDMPVFNKKKFAMKFTPVVNTEIDANGKMTMKMSTITISTPEVDILGEKINMSPILSIESQFFDGNWNLSGGGIGMTGNIDFKRSSPFILPGPFPIPAFLKLVTNAAINGIVTINGLNPFSPEGKIGFEPSISGSLGVGIDEIVAAEVWVKGGVDTGLQFPAKPTHLEKFIAYLIGGVKVYALLYNWEKELGKCEWNYHTGAFDCDWGSSSLRSAAGFSAPTLIARDYLNQPNANAFLGAIISQNAGTTDTTKSPTTIAALQEAVFPFSDPELASNGQAVSSVWIMDNDSRTDINRTMAVSSAWNGTEWSQPQTINDDGTADFHPQLLLSADDAMLCAWEDQKIVLNDTDDFETMVANMEISVARYNPGSSQTWATPETAIEIPYPLIKYDTIFQSDSGKGLTVMSLDTDDDLSTIADRQLFTLTYQNGTWGSLTQLTTDDLPDDNPQLALDPSGNVVLVWLKDSELSSLSATSFTLPEMTERQIILSDESGYSANLADARLTSSPDGKIAILWAEASTEFDSDIYALFYSPIFQIWGNSRQLTEDEETESRITAAFQGNDKLIALYNRNLIGETELTTTYQGREVSILVPNIIGTDLYMMVHELSTDLALQEEFFDISPANPDAGNTATLTVTAENLSDQAIENAVVAFYNGDPAFGGTQIATTTLTPPLAPQERRDVSVDWLVPEGDAPLTLFAVIDPDSILDPINRSNNSQSITTLEPDLSVSHFHWARFTEKHLSLTARIKNEGSTPTEPVTVTFTDSLNGDAVLYSETLPTLAPYESKDINFLWDHQAVKYKVKVTVDSQEVLEEFDEDNNEYELNFTLGSSLFANDLIIDFGTEYGIWTYTNNSTWTKLHALSSEQLISGDMDGNGIDEIIIDFGAAYGIWLRMNNSSWVQLHSLSPESMVTGDIDGSSQDDVIIDFGASYGIWVWMNNNTWTQLHSISPESITTGDMDGNGLDDVVIDFGETYGIWIRMNNSTWVKLHSISPSSLVTGNIDGGGLADVIIDFGEPYGIWVWMNNNTWTQLHSISPESITTGDMDGNGLDDVVIDFGETYGIWIRMNNSTWVSLHSLSAESITTGDMDGNGLDDVVIDFGDTYGIWARMNNDSWVKLHTLSPESMVTGNLDGQTSPSSNITAQQAPPELDNAEPLPEADLIELPAE</sequence>
<dbReference type="InterPro" id="IPR011635">
    <property type="entry name" value="CARDB"/>
</dbReference>
<reference evidence="10 11" key="1">
    <citation type="journal article" date="2016" name="Front. Microbiol.">
        <title>Single-Cell (Meta-)Genomics of a Dimorphic Candidatus Thiomargarita nelsonii Reveals Genomic Plasticity.</title>
        <authorList>
            <person name="Flood B.E."/>
            <person name="Fliss P."/>
            <person name="Jones D.S."/>
            <person name="Dick G.J."/>
            <person name="Jain S."/>
            <person name="Kaster A.K."/>
            <person name="Winkel M."/>
            <person name="Mussmann M."/>
            <person name="Bailey J."/>
        </authorList>
    </citation>
    <scope>NUCLEOTIDE SEQUENCE [LARGE SCALE GENOMIC DNA]</scope>
    <source>
        <strain evidence="10">Hydrate Ridge</strain>
    </source>
</reference>
<evidence type="ECO:0000256" key="1">
    <source>
        <dbReference type="ARBA" id="ARBA00004236"/>
    </source>
</evidence>
<dbReference type="InterPro" id="IPR008969">
    <property type="entry name" value="CarboxyPept-like_regulatory"/>
</dbReference>
<keyword evidence="7" id="KW-0472">Membrane</keyword>
<evidence type="ECO:0000256" key="5">
    <source>
        <dbReference type="ARBA" id="ARBA00022737"/>
    </source>
</evidence>
<evidence type="ECO:0000256" key="2">
    <source>
        <dbReference type="ARBA" id="ARBA00022475"/>
    </source>
</evidence>
<dbReference type="SUPFAM" id="SSF52058">
    <property type="entry name" value="L domain-like"/>
    <property type="match status" value="1"/>
</dbReference>
<name>A0A4E0R122_9GAMM</name>
<keyword evidence="4" id="KW-0732">Signal</keyword>
<dbReference type="Gene3D" id="2.60.40.1120">
    <property type="entry name" value="Carboxypeptidase-like, regulatory domain"/>
    <property type="match status" value="1"/>
</dbReference>
<comment type="subcellular location">
    <subcellularLocation>
        <location evidence="1">Cell membrane</location>
    </subcellularLocation>
</comment>
<dbReference type="InterPro" id="IPR032675">
    <property type="entry name" value="LRR_dom_sf"/>
</dbReference>
<dbReference type="FunFam" id="3.80.10.10:FF:000299">
    <property type="entry name" value="Piriformospora indica-insensitive protein 2"/>
    <property type="match status" value="1"/>
</dbReference>
<feature type="domain" description="Calx-beta" evidence="9">
    <location>
        <begin position="163"/>
        <end position="263"/>
    </location>
</feature>
<gene>
    <name evidence="10" type="ORF">PN36_23605</name>
</gene>
<feature type="compositionally biased region" description="Polar residues" evidence="8">
    <location>
        <begin position="1631"/>
        <end position="1649"/>
    </location>
</feature>
<evidence type="ECO:0000259" key="9">
    <source>
        <dbReference type="SMART" id="SM00237"/>
    </source>
</evidence>